<dbReference type="EMBL" id="KV919249">
    <property type="protein sequence ID" value="OSX70492.1"/>
    <property type="molecule type" value="Genomic_DNA"/>
</dbReference>
<feature type="compositionally biased region" description="Gly residues" evidence="1">
    <location>
        <begin position="166"/>
        <end position="177"/>
    </location>
</feature>
<proteinExistence type="predicted"/>
<keyword evidence="3" id="KW-1185">Reference proteome</keyword>
<evidence type="ECO:0008006" key="4">
    <source>
        <dbReference type="Google" id="ProtNLM"/>
    </source>
</evidence>
<feature type="compositionally biased region" description="Low complexity" evidence="1">
    <location>
        <begin position="139"/>
        <end position="157"/>
    </location>
</feature>
<feature type="compositionally biased region" description="Gly residues" evidence="1">
    <location>
        <begin position="266"/>
        <end position="275"/>
    </location>
</feature>
<name>A0A1X6NPI2_PORUM</name>
<protein>
    <recommendedName>
        <fullName evidence="4">U1-type domain-containing protein</fullName>
    </recommendedName>
</protein>
<dbReference type="PRINTS" id="PR01228">
    <property type="entry name" value="EGGSHELL"/>
</dbReference>
<evidence type="ECO:0000313" key="3">
    <source>
        <dbReference type="Proteomes" id="UP000218209"/>
    </source>
</evidence>
<organism evidence="2 3">
    <name type="scientific">Porphyra umbilicalis</name>
    <name type="common">Purple laver</name>
    <name type="synonym">Red alga</name>
    <dbReference type="NCBI Taxonomy" id="2786"/>
    <lineage>
        <taxon>Eukaryota</taxon>
        <taxon>Rhodophyta</taxon>
        <taxon>Bangiophyceae</taxon>
        <taxon>Bangiales</taxon>
        <taxon>Bangiaceae</taxon>
        <taxon>Porphyra</taxon>
    </lineage>
</organism>
<feature type="compositionally biased region" description="Gly residues" evidence="1">
    <location>
        <begin position="192"/>
        <end position="246"/>
    </location>
</feature>
<evidence type="ECO:0000256" key="1">
    <source>
        <dbReference type="SAM" id="MobiDB-lite"/>
    </source>
</evidence>
<sequence>MSHTPPAPPGQVWCRICHIFVGLNNLDEHNSGKAHARSKIFAEFEQHRRANGAAAAPVPRWFCAICRKGNDAAISLLAHSAGKSHRRTVATLVENRGGRQVALAAAALRTALEVARQDGKNMAQYAGLPAEAEAADPAGGSSSGSSSSSSVSSTSSRSRSRSRSAGGDGKSYGGGGRRGARHVAAVKRGDPNGLGRGKGPASGGGGGGGCDSGHRGVWGGGGGGGGAGGEGGGWGRRGDWGSGAGGPSARVYQSIGADGGRHDGGRGGGGGGGPSGRRRSCSPDGSRGAVGRGGEGRLTKRRRDKSKDPTGGPAGPSSGAGA</sequence>
<gene>
    <name evidence="2" type="ORF">BU14_0741s0003</name>
</gene>
<evidence type="ECO:0000313" key="2">
    <source>
        <dbReference type="EMBL" id="OSX70492.1"/>
    </source>
</evidence>
<dbReference type="Proteomes" id="UP000218209">
    <property type="component" value="Unassembled WGS sequence"/>
</dbReference>
<reference evidence="2 3" key="1">
    <citation type="submission" date="2017-03" db="EMBL/GenBank/DDBJ databases">
        <title>WGS assembly of Porphyra umbilicalis.</title>
        <authorList>
            <person name="Brawley S.H."/>
            <person name="Blouin N.A."/>
            <person name="Ficko-Blean E."/>
            <person name="Wheeler G.L."/>
            <person name="Lohr M."/>
            <person name="Goodson H.V."/>
            <person name="Jenkins J.W."/>
            <person name="Blaby-Haas C.E."/>
            <person name="Helliwell K.E."/>
            <person name="Chan C."/>
            <person name="Marriage T."/>
            <person name="Bhattacharya D."/>
            <person name="Klein A.S."/>
            <person name="Badis Y."/>
            <person name="Brodie J."/>
            <person name="Cao Y."/>
            <person name="Collen J."/>
            <person name="Dittami S.M."/>
            <person name="Gachon C.M."/>
            <person name="Green B.R."/>
            <person name="Karpowicz S."/>
            <person name="Kim J.W."/>
            <person name="Kudahl U."/>
            <person name="Lin S."/>
            <person name="Michel G."/>
            <person name="Mittag M."/>
            <person name="Olson B.J."/>
            <person name="Pangilinan J."/>
            <person name="Peng Y."/>
            <person name="Qiu H."/>
            <person name="Shu S."/>
            <person name="Singer J.T."/>
            <person name="Smith A.G."/>
            <person name="Sprecher B.N."/>
            <person name="Wagner V."/>
            <person name="Wang W."/>
            <person name="Wang Z.-Y."/>
            <person name="Yan J."/>
            <person name="Yarish C."/>
            <person name="Zoeuner-Riek S."/>
            <person name="Zhuang Y."/>
            <person name="Zou Y."/>
            <person name="Lindquist E.A."/>
            <person name="Grimwood J."/>
            <person name="Barry K."/>
            <person name="Rokhsar D.S."/>
            <person name="Schmutz J."/>
            <person name="Stiller J.W."/>
            <person name="Grossman A.R."/>
            <person name="Prochnik S.E."/>
        </authorList>
    </citation>
    <scope>NUCLEOTIDE SEQUENCE [LARGE SCALE GENOMIC DNA]</scope>
    <source>
        <strain evidence="2">4086291</strain>
    </source>
</reference>
<feature type="region of interest" description="Disordered" evidence="1">
    <location>
        <begin position="133"/>
        <end position="322"/>
    </location>
</feature>
<accession>A0A1X6NPI2</accession>
<dbReference type="AlphaFoldDB" id="A0A1X6NPI2"/>
<feature type="compositionally biased region" description="Gly residues" evidence="1">
    <location>
        <begin position="312"/>
        <end position="322"/>
    </location>
</feature>